<keyword evidence="3" id="KW-0804">Transcription</keyword>
<evidence type="ECO:0000256" key="4">
    <source>
        <dbReference type="PROSITE-ProRule" id="PRU00335"/>
    </source>
</evidence>
<dbReference type="PROSITE" id="PS50977">
    <property type="entry name" value="HTH_TETR_2"/>
    <property type="match status" value="1"/>
</dbReference>
<dbReference type="PANTHER" id="PTHR30055:SF238">
    <property type="entry name" value="MYCOFACTOCIN BIOSYNTHESIS TRANSCRIPTIONAL REGULATOR MFTR-RELATED"/>
    <property type="match status" value="1"/>
</dbReference>
<evidence type="ECO:0000256" key="3">
    <source>
        <dbReference type="ARBA" id="ARBA00023163"/>
    </source>
</evidence>
<feature type="domain" description="HTH tetR-type" evidence="5">
    <location>
        <begin position="11"/>
        <end position="71"/>
    </location>
</feature>
<dbReference type="InterPro" id="IPR001647">
    <property type="entry name" value="HTH_TetR"/>
</dbReference>
<evidence type="ECO:0000256" key="1">
    <source>
        <dbReference type="ARBA" id="ARBA00023015"/>
    </source>
</evidence>
<dbReference type="PRINTS" id="PR00455">
    <property type="entry name" value="HTHTETR"/>
</dbReference>
<keyword evidence="2 4" id="KW-0238">DNA-binding</keyword>
<proteinExistence type="predicted"/>
<dbReference type="Pfam" id="PF00440">
    <property type="entry name" value="TetR_N"/>
    <property type="match status" value="1"/>
</dbReference>
<dbReference type="Proteomes" id="UP000438182">
    <property type="component" value="Unassembled WGS sequence"/>
</dbReference>
<dbReference type="Gene3D" id="1.10.357.10">
    <property type="entry name" value="Tetracycline Repressor, domain 2"/>
    <property type="match status" value="1"/>
</dbReference>
<dbReference type="GO" id="GO:0003700">
    <property type="term" value="F:DNA-binding transcription factor activity"/>
    <property type="evidence" value="ECO:0007669"/>
    <property type="project" value="TreeGrafter"/>
</dbReference>
<dbReference type="InterPro" id="IPR009057">
    <property type="entry name" value="Homeodomain-like_sf"/>
</dbReference>
<dbReference type="InterPro" id="IPR050109">
    <property type="entry name" value="HTH-type_TetR-like_transc_reg"/>
</dbReference>
<dbReference type="SUPFAM" id="SSF46689">
    <property type="entry name" value="Homeodomain-like"/>
    <property type="match status" value="1"/>
</dbReference>
<accession>A0A6I4NVR7</accession>
<dbReference type="RefSeq" id="WP_160423864.1">
    <property type="nucleotide sequence ID" value="NZ_WSTA01000028.1"/>
</dbReference>
<organism evidence="6 7">
    <name type="scientific">Agromyces seonyuensis</name>
    <dbReference type="NCBI Taxonomy" id="2662446"/>
    <lineage>
        <taxon>Bacteria</taxon>
        <taxon>Bacillati</taxon>
        <taxon>Actinomycetota</taxon>
        <taxon>Actinomycetes</taxon>
        <taxon>Micrococcales</taxon>
        <taxon>Microbacteriaceae</taxon>
        <taxon>Agromyces</taxon>
    </lineage>
</organism>
<dbReference type="PANTHER" id="PTHR30055">
    <property type="entry name" value="HTH-TYPE TRANSCRIPTIONAL REGULATOR RUTR"/>
    <property type="match status" value="1"/>
</dbReference>
<dbReference type="Gene3D" id="1.10.10.60">
    <property type="entry name" value="Homeodomain-like"/>
    <property type="match status" value="1"/>
</dbReference>
<protein>
    <submittedName>
        <fullName evidence="6">TetR family transcriptional regulator</fullName>
    </submittedName>
</protein>
<evidence type="ECO:0000256" key="2">
    <source>
        <dbReference type="ARBA" id="ARBA00023125"/>
    </source>
</evidence>
<keyword evidence="1" id="KW-0805">Transcription regulation</keyword>
<evidence type="ECO:0000313" key="6">
    <source>
        <dbReference type="EMBL" id="MWB98488.1"/>
    </source>
</evidence>
<sequence>MKTDLRERTHAMLRAELTDAAFELIVEHGYDAMTADELARALGISRASFFRYLGSKDDVIVSVMLGEDRQFGDALRAVEPPRVASQWELLRIALAPAISLAESAPERQRARLRLIQSAPELGARLRRARVPQIDDLAAALVERGTDEFAAAMLASAAVAVLDQCWSQWQRNERASLADILDRAFAELDAASSPARASS</sequence>
<dbReference type="GO" id="GO:0000976">
    <property type="term" value="F:transcription cis-regulatory region binding"/>
    <property type="evidence" value="ECO:0007669"/>
    <property type="project" value="TreeGrafter"/>
</dbReference>
<comment type="caution">
    <text evidence="6">The sequence shown here is derived from an EMBL/GenBank/DDBJ whole genome shotgun (WGS) entry which is preliminary data.</text>
</comment>
<name>A0A6I4NVR7_9MICO</name>
<evidence type="ECO:0000259" key="5">
    <source>
        <dbReference type="PROSITE" id="PS50977"/>
    </source>
</evidence>
<dbReference type="InterPro" id="IPR041347">
    <property type="entry name" value="MftR_C"/>
</dbReference>
<evidence type="ECO:0000313" key="7">
    <source>
        <dbReference type="Proteomes" id="UP000438182"/>
    </source>
</evidence>
<reference evidence="6 7" key="1">
    <citation type="submission" date="2019-12" db="EMBL/GenBank/DDBJ databases">
        <authorList>
            <person name="Kim Y.S."/>
        </authorList>
    </citation>
    <scope>NUCLEOTIDE SEQUENCE [LARGE SCALE GENOMIC DNA]</scope>
    <source>
        <strain evidence="6 7">MMS17-SY077</strain>
    </source>
</reference>
<gene>
    <name evidence="6" type="ORF">GB864_07995</name>
</gene>
<dbReference type="EMBL" id="WSTA01000028">
    <property type="protein sequence ID" value="MWB98488.1"/>
    <property type="molecule type" value="Genomic_DNA"/>
</dbReference>
<dbReference type="Pfam" id="PF17754">
    <property type="entry name" value="TetR_C_14"/>
    <property type="match status" value="1"/>
</dbReference>
<keyword evidence="7" id="KW-1185">Reference proteome</keyword>
<feature type="DNA-binding region" description="H-T-H motif" evidence="4">
    <location>
        <begin position="34"/>
        <end position="53"/>
    </location>
</feature>
<dbReference type="AlphaFoldDB" id="A0A6I4NVR7"/>